<sequence length="81" mass="8964">MAITVKSKSAPPAPPAGVDELLSPKEIQGWLKTSRPSFYRWIKMGQFPKHDLIAGCKPRWKKSTVQAWIDSKGTQATQAKG</sequence>
<feature type="region of interest" description="Disordered" evidence="1">
    <location>
        <begin position="1"/>
        <end position="20"/>
    </location>
</feature>
<dbReference type="HOGENOM" id="CLU_2566259_0_0_4"/>
<reference evidence="2 3" key="1">
    <citation type="journal article" date="2011" name="J. Bacteriol.">
        <title>Genome Sequences of Alicycliphilus denitrificans Strains BC and K601T.</title>
        <authorList>
            <person name="Oosterkamp M.J."/>
            <person name="Veuskens T."/>
            <person name="Plugge C.M."/>
            <person name="Langenhoff A.A."/>
            <person name="Gerritse J."/>
            <person name="van Berkel W.J."/>
            <person name="Pieper D.H."/>
            <person name="Junca H."/>
            <person name="Goodwin L.A."/>
            <person name="Daligault H.E."/>
            <person name="Bruce D.C."/>
            <person name="Detter J.C."/>
            <person name="Tapia R."/>
            <person name="Han C.S."/>
            <person name="Land M.L."/>
            <person name="Hauser L.J."/>
            <person name="Smidt H."/>
            <person name="Stams A.J."/>
        </authorList>
    </citation>
    <scope>NUCLEOTIDE SEQUENCE [LARGE SCALE GENOMIC DNA]</scope>
    <source>
        <strain evidence="3">DSM 14773 / CIP 107495 / K601</strain>
    </source>
</reference>
<proteinExistence type="predicted"/>
<dbReference type="KEGG" id="adk:Alide2_2684"/>
<dbReference type="Gene3D" id="1.10.238.160">
    <property type="match status" value="1"/>
</dbReference>
<name>F4GFM6_ALIDK</name>
<dbReference type="AlphaFoldDB" id="F4GFM6"/>
<evidence type="ECO:0000313" key="2">
    <source>
        <dbReference type="EMBL" id="AEB85041.1"/>
    </source>
</evidence>
<dbReference type="eggNOG" id="COG3311">
    <property type="taxonomic scope" value="Bacteria"/>
</dbReference>
<dbReference type="RefSeq" id="WP_013722266.1">
    <property type="nucleotide sequence ID" value="NC_015422.1"/>
</dbReference>
<dbReference type="STRING" id="596154.Alide2_2684"/>
<accession>F4GFM6</accession>
<evidence type="ECO:0000256" key="1">
    <source>
        <dbReference type="SAM" id="MobiDB-lite"/>
    </source>
</evidence>
<dbReference type="Proteomes" id="UP000007938">
    <property type="component" value="Chromosome"/>
</dbReference>
<reference evidence="2 3" key="2">
    <citation type="submission" date="2011-04" db="EMBL/GenBank/DDBJ databases">
        <title>Complete sequence of chromosome of Alicycliphilus denitrificans K601.</title>
        <authorList>
            <consortium name="US DOE Joint Genome Institute"/>
            <person name="Lucas S."/>
            <person name="Han J."/>
            <person name="Lapidus A."/>
            <person name="Cheng J.-F."/>
            <person name="Goodwin L."/>
            <person name="Pitluck S."/>
            <person name="Peters L."/>
            <person name="Zeytun A."/>
            <person name="Detter J.C."/>
            <person name="Han C."/>
            <person name="Tapia R."/>
            <person name="Land M."/>
            <person name="Hauser L."/>
            <person name="Kyrpides N."/>
            <person name="Ivanova N."/>
            <person name="Mikhailova N."/>
            <person name="Pagani I."/>
            <person name="Oosterkamp M."/>
            <person name="Pieper D."/>
            <person name="van Berkel W."/>
            <person name="Langenhoff A."/>
            <person name="Smidt H."/>
            <person name="Stams A."/>
            <person name="Woyke T."/>
        </authorList>
    </citation>
    <scope>NUCLEOTIDE SEQUENCE [LARGE SCALE GENOMIC DNA]</scope>
    <source>
        <strain evidence="3">DSM 14773 / CIP 107495 / K601</strain>
    </source>
</reference>
<dbReference type="EMBL" id="CP002657">
    <property type="protein sequence ID" value="AEB85041.1"/>
    <property type="molecule type" value="Genomic_DNA"/>
</dbReference>
<evidence type="ECO:0000313" key="3">
    <source>
        <dbReference type="Proteomes" id="UP000007938"/>
    </source>
</evidence>
<organism evidence="2 3">
    <name type="scientific">Alicycliphilus denitrificans (strain DSM 14773 / CIP 107495 / K601)</name>
    <dbReference type="NCBI Taxonomy" id="596154"/>
    <lineage>
        <taxon>Bacteria</taxon>
        <taxon>Pseudomonadati</taxon>
        <taxon>Pseudomonadota</taxon>
        <taxon>Betaproteobacteria</taxon>
        <taxon>Burkholderiales</taxon>
        <taxon>Comamonadaceae</taxon>
        <taxon>Alicycliphilus</taxon>
    </lineage>
</organism>
<keyword evidence="3" id="KW-1185">Reference proteome</keyword>
<protein>
    <submittedName>
        <fullName evidence="2">Prophage CP4-57 regulatory</fullName>
    </submittedName>
</protein>
<dbReference type="OrthoDB" id="9182156at2"/>
<gene>
    <name evidence="2" type="ordered locus">Alide2_2684</name>
</gene>